<dbReference type="Proteomes" id="UP000014500">
    <property type="component" value="Unassembled WGS sequence"/>
</dbReference>
<dbReference type="EnsemblMetazoa" id="SMAR015730-RA">
    <property type="protein sequence ID" value="SMAR015730-PA"/>
    <property type="gene ID" value="SMAR015730"/>
</dbReference>
<evidence type="ECO:0000313" key="2">
    <source>
        <dbReference type="Proteomes" id="UP000014500"/>
    </source>
</evidence>
<dbReference type="AlphaFoldDB" id="T1JPF3"/>
<evidence type="ECO:0000313" key="1">
    <source>
        <dbReference type="EnsemblMetazoa" id="SMAR015730-PA"/>
    </source>
</evidence>
<proteinExistence type="predicted"/>
<reference evidence="2" key="1">
    <citation type="submission" date="2011-05" db="EMBL/GenBank/DDBJ databases">
        <authorList>
            <person name="Richards S.R."/>
            <person name="Qu J."/>
            <person name="Jiang H."/>
            <person name="Jhangiani S.N."/>
            <person name="Agravi P."/>
            <person name="Goodspeed R."/>
            <person name="Gross S."/>
            <person name="Mandapat C."/>
            <person name="Jackson L."/>
            <person name="Mathew T."/>
            <person name="Pu L."/>
            <person name="Thornton R."/>
            <person name="Saada N."/>
            <person name="Wilczek-Boney K.B."/>
            <person name="Lee S."/>
            <person name="Kovar C."/>
            <person name="Wu Y."/>
            <person name="Scherer S.E."/>
            <person name="Worley K.C."/>
            <person name="Muzny D.M."/>
            <person name="Gibbs R."/>
        </authorList>
    </citation>
    <scope>NUCLEOTIDE SEQUENCE</scope>
    <source>
        <strain evidence="2">Brora</strain>
    </source>
</reference>
<accession>T1JPF3</accession>
<keyword evidence="2" id="KW-1185">Reference proteome</keyword>
<reference evidence="1" key="2">
    <citation type="submission" date="2015-02" db="UniProtKB">
        <authorList>
            <consortium name="EnsemblMetazoa"/>
        </authorList>
    </citation>
    <scope>IDENTIFICATION</scope>
</reference>
<sequence>MESEPYSCFTREMCFDYGYMFKLYSCNHSCLANNHKYYGNIITRVITVFYLWWRRYLDVDRKIELSL</sequence>
<organism evidence="1 2">
    <name type="scientific">Strigamia maritima</name>
    <name type="common">European centipede</name>
    <name type="synonym">Geophilus maritimus</name>
    <dbReference type="NCBI Taxonomy" id="126957"/>
    <lineage>
        <taxon>Eukaryota</taxon>
        <taxon>Metazoa</taxon>
        <taxon>Ecdysozoa</taxon>
        <taxon>Arthropoda</taxon>
        <taxon>Myriapoda</taxon>
        <taxon>Chilopoda</taxon>
        <taxon>Pleurostigmophora</taxon>
        <taxon>Geophilomorpha</taxon>
        <taxon>Linotaeniidae</taxon>
        <taxon>Strigamia</taxon>
    </lineage>
</organism>
<name>T1JPF3_STRMM</name>
<dbReference type="HOGENOM" id="CLU_2815670_0_0_1"/>
<protein>
    <submittedName>
        <fullName evidence="1">Uncharacterized protein</fullName>
    </submittedName>
</protein>
<dbReference type="EMBL" id="JH431556">
    <property type="status" value="NOT_ANNOTATED_CDS"/>
    <property type="molecule type" value="Genomic_DNA"/>
</dbReference>